<dbReference type="InterPro" id="IPR022842">
    <property type="entry name" value="RNAP_Rpo3/Rpb3/RPAC1"/>
</dbReference>
<dbReference type="Gene3D" id="3.30.1360.10">
    <property type="entry name" value="RNA polymerase, RBP11-like subunit"/>
    <property type="match status" value="1"/>
</dbReference>
<dbReference type="PROSITE" id="PS00446">
    <property type="entry name" value="RNA_POL_D_30KD"/>
    <property type="match status" value="1"/>
</dbReference>
<gene>
    <name evidence="9" type="ORF">Agub_g9033</name>
</gene>
<evidence type="ECO:0000256" key="1">
    <source>
        <dbReference type="ARBA" id="ARBA00004123"/>
    </source>
</evidence>
<dbReference type="Proteomes" id="UP001054857">
    <property type="component" value="Unassembled WGS sequence"/>
</dbReference>
<dbReference type="InterPro" id="IPR011262">
    <property type="entry name" value="DNA-dir_RNA_pol_insert"/>
</dbReference>
<evidence type="ECO:0000256" key="7">
    <source>
        <dbReference type="ARBA" id="ARBA00031776"/>
    </source>
</evidence>
<dbReference type="InterPro" id="IPR036603">
    <property type="entry name" value="RBP11-like"/>
</dbReference>
<dbReference type="GO" id="GO:0003677">
    <property type="term" value="F:DNA binding"/>
    <property type="evidence" value="ECO:0007669"/>
    <property type="project" value="InterPro"/>
</dbReference>
<dbReference type="GO" id="GO:0006351">
    <property type="term" value="P:DNA-templated transcription"/>
    <property type="evidence" value="ECO:0007669"/>
    <property type="project" value="InterPro"/>
</dbReference>
<dbReference type="EMBL" id="BMAR01000017">
    <property type="protein sequence ID" value="GFR47339.1"/>
    <property type="molecule type" value="Genomic_DNA"/>
</dbReference>
<comment type="similarity">
    <text evidence="6">Belongs to the archaeal Rpo3/eukaryotic RPB3 RNA polymerase subunit family.</text>
</comment>
<evidence type="ECO:0000256" key="6">
    <source>
        <dbReference type="ARBA" id="ARBA00025804"/>
    </source>
</evidence>
<evidence type="ECO:0000256" key="2">
    <source>
        <dbReference type="ARBA" id="ARBA00022083"/>
    </source>
</evidence>
<dbReference type="GO" id="GO:0003899">
    <property type="term" value="F:DNA-directed RNA polymerase activity"/>
    <property type="evidence" value="ECO:0007669"/>
    <property type="project" value="InterPro"/>
</dbReference>
<dbReference type="GO" id="GO:0005736">
    <property type="term" value="C:RNA polymerase I complex"/>
    <property type="evidence" value="ECO:0007669"/>
    <property type="project" value="TreeGrafter"/>
</dbReference>
<evidence type="ECO:0000259" key="8">
    <source>
        <dbReference type="SMART" id="SM00662"/>
    </source>
</evidence>
<comment type="subcellular location">
    <subcellularLocation>
        <location evidence="1">Nucleus</location>
    </subcellularLocation>
</comment>
<feature type="domain" description="DNA-directed RNA polymerase RpoA/D/Rpb3-type" evidence="8">
    <location>
        <begin position="72"/>
        <end position="381"/>
    </location>
</feature>
<dbReference type="SUPFAM" id="SSF55257">
    <property type="entry name" value="RBP11-like subunits of RNA polymerase"/>
    <property type="match status" value="1"/>
</dbReference>
<keyword evidence="4" id="KW-0804">Transcription</keyword>
<dbReference type="InterPro" id="IPR011263">
    <property type="entry name" value="DNA-dir_RNA_pol_RpoA/D/Rpb3"/>
</dbReference>
<dbReference type="Gene3D" id="3.30.70.20">
    <property type="match status" value="1"/>
</dbReference>
<dbReference type="SMART" id="SM00662">
    <property type="entry name" value="RPOLD"/>
    <property type="match status" value="1"/>
</dbReference>
<keyword evidence="3" id="KW-0240">DNA-directed RNA polymerase</keyword>
<comment type="caution">
    <text evidence="9">The sequence shown here is derived from an EMBL/GenBank/DDBJ whole genome shotgun (WGS) entry which is preliminary data.</text>
</comment>
<dbReference type="GO" id="GO:0005666">
    <property type="term" value="C:RNA polymerase III complex"/>
    <property type="evidence" value="ECO:0007669"/>
    <property type="project" value="TreeGrafter"/>
</dbReference>
<name>A0AAD3DSL3_9CHLO</name>
<dbReference type="InterPro" id="IPR036643">
    <property type="entry name" value="RNApol_insert_sf"/>
</dbReference>
<dbReference type="InterPro" id="IPR050518">
    <property type="entry name" value="Rpo3/RPB3_RNA_Pol_subunit"/>
</dbReference>
<keyword evidence="10" id="KW-1185">Reference proteome</keyword>
<dbReference type="InterPro" id="IPR001514">
    <property type="entry name" value="DNA-dir_RNA_pol_30-40kDasu_CS"/>
</dbReference>
<sequence>MGKHKDKKDKAKLPEHLELRRDYVTCGDRLNYNVNTITSANTFNAMGVDNSWDFEEFKDNFQIVINKLDKEVMEFDLIGVDPAIANALRRILIAEVPTVAIEHVFVVNNTSIVQDEVLAHRLGLVPLLVPPALFEAKLAEEAPSEKNTLVFKLDITCRRKPDGSLENDKVLSEHLVWLPGGSQLPDETTCRFAAGQAHLFAPQEAAAGAGAAAAADAASSPSPSSLPPCPRAVHPDILLAKLRPGQSITLEAHATRGSGKQHAKWSPVATAWYRLQPEVHMLQDVRADSDVGQELLAACPGLFTADEGGLVRAGAARGHEMVLEKLRRLLEQERISACVAYRKRKDHFIFTIESAGQLPPAELLEQALEVLHEKARSLSEKL</sequence>
<dbReference type="GO" id="GO:0046983">
    <property type="term" value="F:protein dimerization activity"/>
    <property type="evidence" value="ECO:0007669"/>
    <property type="project" value="InterPro"/>
</dbReference>
<organism evidence="9 10">
    <name type="scientific">Astrephomene gubernaculifera</name>
    <dbReference type="NCBI Taxonomy" id="47775"/>
    <lineage>
        <taxon>Eukaryota</taxon>
        <taxon>Viridiplantae</taxon>
        <taxon>Chlorophyta</taxon>
        <taxon>core chlorophytes</taxon>
        <taxon>Chlorophyceae</taxon>
        <taxon>CS clade</taxon>
        <taxon>Chlamydomonadales</taxon>
        <taxon>Astrephomenaceae</taxon>
        <taxon>Astrephomene</taxon>
    </lineage>
</organism>
<evidence type="ECO:0000313" key="10">
    <source>
        <dbReference type="Proteomes" id="UP001054857"/>
    </source>
</evidence>
<evidence type="ECO:0000313" key="9">
    <source>
        <dbReference type="EMBL" id="GFR47339.1"/>
    </source>
</evidence>
<dbReference type="CDD" id="cd07032">
    <property type="entry name" value="RNAP_I_II_AC40"/>
    <property type="match status" value="1"/>
</dbReference>
<accession>A0AAD3DSL3</accession>
<protein>
    <recommendedName>
        <fullName evidence="2">DNA-directed RNA polymerases I and III subunit RPAC1</fullName>
    </recommendedName>
    <alternativeName>
        <fullName evidence="7">Plastid-encoded RNA polymerase subunit alpha</fullName>
    </alternativeName>
</protein>
<proteinExistence type="inferred from homology"/>
<dbReference type="InterPro" id="IPR033901">
    <property type="entry name" value="RNAPI/III_AC40"/>
</dbReference>
<dbReference type="PANTHER" id="PTHR11800">
    <property type="entry name" value="DNA-DIRECTED RNA POLYMERASE"/>
    <property type="match status" value="1"/>
</dbReference>
<evidence type="ECO:0000256" key="5">
    <source>
        <dbReference type="ARBA" id="ARBA00023242"/>
    </source>
</evidence>
<evidence type="ECO:0000256" key="4">
    <source>
        <dbReference type="ARBA" id="ARBA00023163"/>
    </source>
</evidence>
<dbReference type="Pfam" id="PF01000">
    <property type="entry name" value="RNA_pol_A_bac"/>
    <property type="match status" value="1"/>
</dbReference>
<dbReference type="SUPFAM" id="SSF56553">
    <property type="entry name" value="Insert subdomain of RNA polymerase alpha subunit"/>
    <property type="match status" value="2"/>
</dbReference>
<dbReference type="PANTHER" id="PTHR11800:SF13">
    <property type="entry name" value="DNA-DIRECTED RNA POLYMERASES I AND III SUBUNIT RPAC1"/>
    <property type="match status" value="1"/>
</dbReference>
<reference evidence="9 10" key="1">
    <citation type="journal article" date="2021" name="Sci. Rep.">
        <title>Genome sequencing of the multicellular alga Astrephomene provides insights into convergent evolution of germ-soma differentiation.</title>
        <authorList>
            <person name="Yamashita S."/>
            <person name="Yamamoto K."/>
            <person name="Matsuzaki R."/>
            <person name="Suzuki S."/>
            <person name="Yamaguchi H."/>
            <person name="Hirooka S."/>
            <person name="Minakuchi Y."/>
            <person name="Miyagishima S."/>
            <person name="Kawachi M."/>
            <person name="Toyoda A."/>
            <person name="Nozaki H."/>
        </authorList>
    </citation>
    <scope>NUCLEOTIDE SEQUENCE [LARGE SCALE GENOMIC DNA]</scope>
    <source>
        <strain evidence="9 10">NIES-4017</strain>
    </source>
</reference>
<evidence type="ECO:0000256" key="3">
    <source>
        <dbReference type="ARBA" id="ARBA00022478"/>
    </source>
</evidence>
<dbReference type="HAMAP" id="MF_00320">
    <property type="entry name" value="RNApol_arch_Rpo3"/>
    <property type="match status" value="1"/>
</dbReference>
<dbReference type="Pfam" id="PF01193">
    <property type="entry name" value="RNA_pol_L"/>
    <property type="match status" value="1"/>
</dbReference>
<dbReference type="Gene3D" id="2.170.120.12">
    <property type="entry name" value="DNA-directed RNA polymerase, insert domain"/>
    <property type="match status" value="1"/>
</dbReference>
<keyword evidence="5" id="KW-0539">Nucleus</keyword>
<dbReference type="AlphaFoldDB" id="A0AAD3DSL3"/>